<dbReference type="InterPro" id="IPR004518">
    <property type="entry name" value="MazG-like_dom"/>
</dbReference>
<dbReference type="Gene3D" id="1.10.287.1080">
    <property type="entry name" value="MazG-like"/>
    <property type="match status" value="1"/>
</dbReference>
<dbReference type="SUPFAM" id="SSF101386">
    <property type="entry name" value="all-alpha NTP pyrophosphatases"/>
    <property type="match status" value="1"/>
</dbReference>
<dbReference type="KEGG" id="mhd:Marky_1373"/>
<dbReference type="STRING" id="869210.Marky_1373"/>
<organism evidence="2 3">
    <name type="scientific">Marinithermus hydrothermalis (strain DSM 14884 / JCM 11576 / T1)</name>
    <dbReference type="NCBI Taxonomy" id="869210"/>
    <lineage>
        <taxon>Bacteria</taxon>
        <taxon>Thermotogati</taxon>
        <taxon>Deinococcota</taxon>
        <taxon>Deinococci</taxon>
        <taxon>Thermales</taxon>
        <taxon>Thermaceae</taxon>
        <taxon>Marinithermus</taxon>
    </lineage>
</organism>
<evidence type="ECO:0000313" key="2">
    <source>
        <dbReference type="EMBL" id="AEB12108.1"/>
    </source>
</evidence>
<dbReference type="InterPro" id="IPR011379">
    <property type="entry name" value="MazG-related_GP37"/>
</dbReference>
<dbReference type="EMBL" id="CP002630">
    <property type="protein sequence ID" value="AEB12108.1"/>
    <property type="molecule type" value="Genomic_DNA"/>
</dbReference>
<dbReference type="PIRSF" id="PIRSF006639">
    <property type="entry name" value="UCP006639_pph"/>
    <property type="match status" value="1"/>
</dbReference>
<dbReference type="HOGENOM" id="CLU_130333_1_0_0"/>
<dbReference type="eggNOG" id="COG1694">
    <property type="taxonomic scope" value="Bacteria"/>
</dbReference>
<dbReference type="Pfam" id="PF03819">
    <property type="entry name" value="MazG"/>
    <property type="match status" value="1"/>
</dbReference>
<reference evidence="2 3" key="1">
    <citation type="journal article" date="2012" name="Stand. Genomic Sci.">
        <title>Complete genome sequence of the aerobic, heterotroph Marinithermus hydrothermalis type strain (T1(T)) from a deep-sea hydrothermal vent chimney.</title>
        <authorList>
            <person name="Copeland A."/>
            <person name="Gu W."/>
            <person name="Yasawong M."/>
            <person name="Lapidus A."/>
            <person name="Lucas S."/>
            <person name="Deshpande S."/>
            <person name="Pagani I."/>
            <person name="Tapia R."/>
            <person name="Cheng J.F."/>
            <person name="Goodwin L.A."/>
            <person name="Pitluck S."/>
            <person name="Liolios K."/>
            <person name="Ivanova N."/>
            <person name="Mavromatis K."/>
            <person name="Mikhailova N."/>
            <person name="Pati A."/>
            <person name="Chen A."/>
            <person name="Palaniappan K."/>
            <person name="Land M."/>
            <person name="Pan C."/>
            <person name="Brambilla E.M."/>
            <person name="Rohde M."/>
            <person name="Tindall B.J."/>
            <person name="Sikorski J."/>
            <person name="Goker M."/>
            <person name="Detter J.C."/>
            <person name="Bristow J."/>
            <person name="Eisen J.A."/>
            <person name="Markowitz V."/>
            <person name="Hugenholtz P."/>
            <person name="Kyrpides N.C."/>
            <person name="Klenk H.P."/>
            <person name="Woyke T."/>
        </authorList>
    </citation>
    <scope>NUCLEOTIDE SEQUENCE [LARGE SCALE GENOMIC DNA]</scope>
    <source>
        <strain evidence="3">DSM 14884 / JCM 11576 / T1</strain>
    </source>
</reference>
<accession>F2NLK9</accession>
<proteinExistence type="predicted"/>
<name>F2NLK9_MARHT</name>
<keyword evidence="3" id="KW-1185">Reference proteome</keyword>
<dbReference type="RefSeq" id="WP_013704155.1">
    <property type="nucleotide sequence ID" value="NC_015387.1"/>
</dbReference>
<gene>
    <name evidence="2" type="ordered locus">Marky_1373</name>
</gene>
<protein>
    <submittedName>
        <fullName evidence="2">MazG nucleotide pyrophosphohydrolase</fullName>
    </submittedName>
</protein>
<dbReference type="Proteomes" id="UP000007030">
    <property type="component" value="Chromosome"/>
</dbReference>
<dbReference type="AlphaFoldDB" id="F2NLK9"/>
<feature type="domain" description="NTP pyrophosphohydrolase MazG-like" evidence="1">
    <location>
        <begin position="28"/>
        <end position="99"/>
    </location>
</feature>
<sequence>MTLNEYQTQARRTALYPEEAWLVYPTLGLAGEAGELANKIKKLLRDHADARAALEDAALREEVLQELGDVLWYVAAVASDLGVPLEEVARMNLAKLSSRMARGRIGGSGDRR</sequence>
<evidence type="ECO:0000313" key="3">
    <source>
        <dbReference type="Proteomes" id="UP000007030"/>
    </source>
</evidence>
<evidence type="ECO:0000259" key="1">
    <source>
        <dbReference type="Pfam" id="PF03819"/>
    </source>
</evidence>
<dbReference type="OrthoDB" id="350573at2"/>
<dbReference type="CDD" id="cd11541">
    <property type="entry name" value="NTP-PPase_u4"/>
    <property type="match status" value="1"/>
</dbReference>